<dbReference type="KEGG" id="ovi:T265_01449"/>
<dbReference type="Proteomes" id="UP000054324">
    <property type="component" value="Unassembled WGS sequence"/>
</dbReference>
<gene>
    <name evidence="2" type="ORF">T265_01449</name>
</gene>
<feature type="compositionally biased region" description="Polar residues" evidence="1">
    <location>
        <begin position="227"/>
        <end position="239"/>
    </location>
</feature>
<accession>A0A075AJ12</accession>
<reference evidence="2 3" key="1">
    <citation type="submission" date="2013-11" db="EMBL/GenBank/DDBJ databases">
        <title>Opisthorchis viverrini - life in the bile duct.</title>
        <authorList>
            <person name="Young N.D."/>
            <person name="Nagarajan N."/>
            <person name="Lin S.J."/>
            <person name="Korhonen P.K."/>
            <person name="Jex A.R."/>
            <person name="Hall R.S."/>
            <person name="Safavi-Hemami H."/>
            <person name="Kaewkong W."/>
            <person name="Bertrand D."/>
            <person name="Gao S."/>
            <person name="Seet Q."/>
            <person name="Wongkham S."/>
            <person name="Teh B.T."/>
            <person name="Wongkham C."/>
            <person name="Intapan P.M."/>
            <person name="Maleewong W."/>
            <person name="Yang X."/>
            <person name="Hu M."/>
            <person name="Wang Z."/>
            <person name="Hofmann A."/>
            <person name="Sternberg P.W."/>
            <person name="Tan P."/>
            <person name="Wang J."/>
            <person name="Gasser R.B."/>
        </authorList>
    </citation>
    <scope>NUCLEOTIDE SEQUENCE [LARGE SCALE GENOMIC DNA]</scope>
</reference>
<dbReference type="EMBL" id="KL596633">
    <property type="protein sequence ID" value="KER32579.1"/>
    <property type="molecule type" value="Genomic_DNA"/>
</dbReference>
<dbReference type="CTD" id="20315637"/>
<evidence type="ECO:0008006" key="4">
    <source>
        <dbReference type="Google" id="ProtNLM"/>
    </source>
</evidence>
<evidence type="ECO:0000256" key="1">
    <source>
        <dbReference type="SAM" id="MobiDB-lite"/>
    </source>
</evidence>
<feature type="compositionally biased region" description="Acidic residues" evidence="1">
    <location>
        <begin position="253"/>
        <end position="263"/>
    </location>
</feature>
<evidence type="ECO:0000313" key="3">
    <source>
        <dbReference type="Proteomes" id="UP000054324"/>
    </source>
</evidence>
<dbReference type="OrthoDB" id="6233122at2759"/>
<keyword evidence="3" id="KW-1185">Reference proteome</keyword>
<dbReference type="RefSeq" id="XP_009163739.1">
    <property type="nucleotide sequence ID" value="XM_009165475.1"/>
</dbReference>
<feature type="region of interest" description="Disordered" evidence="1">
    <location>
        <begin position="227"/>
        <end position="263"/>
    </location>
</feature>
<dbReference type="GeneID" id="20315637"/>
<evidence type="ECO:0000313" key="2">
    <source>
        <dbReference type="EMBL" id="KER32579.1"/>
    </source>
</evidence>
<feature type="region of interest" description="Disordered" evidence="1">
    <location>
        <begin position="175"/>
        <end position="197"/>
    </location>
</feature>
<organism evidence="2 3">
    <name type="scientific">Opisthorchis viverrini</name>
    <name type="common">Southeast Asian liver fluke</name>
    <dbReference type="NCBI Taxonomy" id="6198"/>
    <lineage>
        <taxon>Eukaryota</taxon>
        <taxon>Metazoa</taxon>
        <taxon>Spiralia</taxon>
        <taxon>Lophotrochozoa</taxon>
        <taxon>Platyhelminthes</taxon>
        <taxon>Trematoda</taxon>
        <taxon>Digenea</taxon>
        <taxon>Opisthorchiida</taxon>
        <taxon>Opisthorchiata</taxon>
        <taxon>Opisthorchiidae</taxon>
        <taxon>Opisthorchis</taxon>
    </lineage>
</organism>
<protein>
    <recommendedName>
        <fullName evidence="4">Reverse transcriptase domain-containing protein</fullName>
    </recommendedName>
</protein>
<dbReference type="AlphaFoldDB" id="A0A075AJ12"/>
<name>A0A075AJ12_OPIVI</name>
<sequence length="362" mass="39926">MNAQAGRLSSLESSLGGRFGVDARRTDNGGRLLHLCADHELFLASLQSPGVQFVAGANVVDLEYADDIVLIFEDKGEAYALLSELTAIMLSFGMRLSLSNCKVLLQNLLSLNIPLQLKILENLSMSRFIPPFNIPTSLQPSNFYTSDAKDAVFNFTGVRTTPAIVERSCAYAPAPPGSTLREKRKSESITPGSEEDVPPLKVYLSETAMSNHFAEMRLSTQDGECLVSTTPDRTSSQALTGADFDDLGLPVDQDTDQPADGGDDTPVFELSQCLKDHLKEFPPEYPKEKLLRKISDAERDTFYRELSGLIRQAISTESVNIADYVNPQLGHVIFLESHLDDLEPLLELCADHHLFDEYDFST</sequence>
<proteinExistence type="predicted"/>